<feature type="region of interest" description="Disordered" evidence="2">
    <location>
        <begin position="1508"/>
        <end position="1537"/>
    </location>
</feature>
<dbReference type="PANTHER" id="PTHR32305">
    <property type="match status" value="1"/>
</dbReference>
<dbReference type="InterPro" id="IPR050708">
    <property type="entry name" value="T6SS_VgrG/RHS"/>
</dbReference>
<name>A0AAV9U9R9_9PEZI</name>
<dbReference type="Pfam" id="PF05593">
    <property type="entry name" value="RHS_repeat"/>
    <property type="match status" value="1"/>
</dbReference>
<feature type="domain" description="Teneurin-like YD-shell" evidence="4">
    <location>
        <begin position="1038"/>
        <end position="1328"/>
    </location>
</feature>
<dbReference type="Proteomes" id="UP001373714">
    <property type="component" value="Unassembled WGS sequence"/>
</dbReference>
<keyword evidence="6" id="KW-1185">Reference proteome</keyword>
<sequence length="1581" mass="175829">MASSKGLENAASGNYKGSQAFTNLTGGDESVNPNTGTLSFSIPLIQLRGIKESINLSTKLLYNAGSIGSFGLPPGWGFDIPFVVPGVSLTTKGRTYVIDPLWKDVSNYSSGLKYINNHGMNFQSISPPLPLPNIKPGEPGYGLEYYYQLRYIDGAKDYFDANGHLLEHADVYGNYQYYQYHEGALLAYIQDSWKQKITFAHQPGTQMVITRPDDSKITINFNSATLDSLLDAVGNTTSFEYIRVGEENPPVISSINYPTNLQSRFEYTSILYLDENYKEHYLPAVQHHYHLDTSVQGGPKLLKHTNYRFGESTGGRTYTGAGANYTMSGLKDSLMESGHTGYIYDVMVLSLDENGEILALKKTEYGCLHLPVAIFNYVIEDGKPREALKTSYEYEVKAGAPLKSTNYDKDVKMELFGNRSKDASNPDYILLARTTTSYSEFGNITSKTEESWDSVNQLRTIRTTTQEWATTKYDIEMEKSNVTRDEVSGSERHMLYTLTVDERAHATKTVAYRKSTDDQLNPWKTYTSLYDENGRFIEETTSWSPGVAIPSGSVASFTWRFAYQFNQGILTESHIDPLGYTTRMEYNAMTFAGPLIRKELPLNQSESRQYDSAGRIISSKNELGEETRFSYSLGDSGNKVVQTNPLQYVEETSYDALGRIIGVSDNGDPTQPYSASVNRQISTKSYDMLSRVKETTNMLGLPTTYNYDALNRPLKEVDSDGNTLEYTYDRAGLQVNKSVNGIFHQIISLDAQGRITSQETHPESTESDYMTIIDHIYDGFGHELQETFSHKLLTGDIPAEVRKKTIKEYDVEGIVSSETSYGYRLDNKDKTDTVRRSYTRDIFGNVYTYIKETTYVDETTFTYNGPIDIYDQNNRLIQHRNQLGQNEQYWYNENNWMVKQEGLGGSIKTISHDACGQALKIETSGSDTSTTYTYLCKNTVSSVRQGTSCKKYEYAIDGTISSVLFGDDRKQTYVLDKFSRSVNEIDVFGVSRATTFDNAGHISSRSCQNDTVVYSYSTTGPRRGRLESVSLTGAISYRRNTTYDGYGRINKEFVISSNRDTLLGNEYKYNSLGQLESSVSTSQKHGGLNKVRKFLYDGIGQVIEDTNITNGETIVTIYSYDGNSNITKVQTGSVTTNMHYNLLNQRTDAGFSYDAQGRLISDGYGRQYEFDQYDRLAEVKSQGNSNSLSYHADGLLAASDRTDTNTKYYYSHTSINAISTTKESIESVRSLFSDSDHIIATYDKAKPATYYFEKQGSTALLLKEDQATILDYKTYGELSATAEVDPHSSFGFCQELLDGSSGLVYLRSRFYDPKTMAFISQDSQHVENRYAYCAGDPINFIDPSGHNRNLRLLALITGTASAMAISFVTAGGATVIAGTSISSTFATTTISAVAGGVGAMGGAFIEATMMSQRLTGRMAMMSFIGGLSAGVTTTLANPAFRAIGVTTPWVQNRFVYGALGGLAQAGAVTALTRRPPPFSQIFMNMMFAGALSYTGYRMWGRIQNTHNTHQLRSSNSQSRSTSASSSRSVSFDKPMANSGKSGANVLPNMGKYPLYFNTLGLGGWHYPDHWRHDSDDNGPTA</sequence>
<dbReference type="Gene3D" id="2.180.10.10">
    <property type="entry name" value="RHS repeat-associated core"/>
    <property type="match status" value="2"/>
</dbReference>
<feature type="transmembrane region" description="Helical" evidence="3">
    <location>
        <begin position="1384"/>
        <end position="1405"/>
    </location>
</feature>
<keyword evidence="3" id="KW-0812">Transmembrane</keyword>
<dbReference type="PANTHER" id="PTHR32305:SF15">
    <property type="entry name" value="PROTEIN RHSA-RELATED"/>
    <property type="match status" value="1"/>
</dbReference>
<proteinExistence type="predicted"/>
<dbReference type="InterPro" id="IPR022385">
    <property type="entry name" value="Rhs_assc_core"/>
</dbReference>
<keyword evidence="3" id="KW-1133">Transmembrane helix</keyword>
<accession>A0AAV9U9R9</accession>
<feature type="transmembrane region" description="Helical" evidence="3">
    <location>
        <begin position="1454"/>
        <end position="1472"/>
    </location>
</feature>
<reference evidence="5 6" key="1">
    <citation type="submission" date="2019-10" db="EMBL/GenBank/DDBJ databases">
        <authorList>
            <person name="Palmer J.M."/>
        </authorList>
    </citation>
    <scope>NUCLEOTIDE SEQUENCE [LARGE SCALE GENOMIC DNA]</scope>
    <source>
        <strain evidence="5 6">TWF730</strain>
    </source>
</reference>
<dbReference type="EMBL" id="JAVHNS010000013">
    <property type="protein sequence ID" value="KAK6337252.1"/>
    <property type="molecule type" value="Genomic_DNA"/>
</dbReference>
<dbReference type="InterPro" id="IPR056823">
    <property type="entry name" value="TEN-like_YD-shell"/>
</dbReference>
<evidence type="ECO:0000256" key="3">
    <source>
        <dbReference type="SAM" id="Phobius"/>
    </source>
</evidence>
<comment type="caution">
    <text evidence="5">The sequence shown here is derived from an EMBL/GenBank/DDBJ whole genome shotgun (WGS) entry which is preliminary data.</text>
</comment>
<keyword evidence="3" id="KW-0472">Membrane</keyword>
<feature type="transmembrane region" description="Helical" evidence="3">
    <location>
        <begin position="1417"/>
        <end position="1442"/>
    </location>
</feature>
<dbReference type="NCBIfam" id="TIGR03696">
    <property type="entry name" value="Rhs_assc_core"/>
    <property type="match status" value="1"/>
</dbReference>
<feature type="transmembrane region" description="Helical" evidence="3">
    <location>
        <begin position="1478"/>
        <end position="1496"/>
    </location>
</feature>
<evidence type="ECO:0000313" key="5">
    <source>
        <dbReference type="EMBL" id="KAK6337252.1"/>
    </source>
</evidence>
<evidence type="ECO:0000256" key="1">
    <source>
        <dbReference type="ARBA" id="ARBA00022737"/>
    </source>
</evidence>
<feature type="transmembrane region" description="Helical" evidence="3">
    <location>
        <begin position="1352"/>
        <end position="1377"/>
    </location>
</feature>
<dbReference type="InterPro" id="IPR031325">
    <property type="entry name" value="RHS_repeat"/>
</dbReference>
<protein>
    <recommendedName>
        <fullName evidence="4">Teneurin-like YD-shell domain-containing protein</fullName>
    </recommendedName>
</protein>
<dbReference type="Pfam" id="PF25023">
    <property type="entry name" value="TEN_YD-shell"/>
    <property type="match status" value="1"/>
</dbReference>
<gene>
    <name evidence="5" type="ORF">TWF730_002659</name>
</gene>
<evidence type="ECO:0000256" key="2">
    <source>
        <dbReference type="SAM" id="MobiDB-lite"/>
    </source>
</evidence>
<evidence type="ECO:0000259" key="4">
    <source>
        <dbReference type="Pfam" id="PF25023"/>
    </source>
</evidence>
<keyword evidence="1" id="KW-0677">Repeat</keyword>
<dbReference type="InterPro" id="IPR006530">
    <property type="entry name" value="YD"/>
</dbReference>
<dbReference type="NCBIfam" id="TIGR01643">
    <property type="entry name" value="YD_repeat_2x"/>
    <property type="match status" value="1"/>
</dbReference>
<organism evidence="5 6">
    <name type="scientific">Orbilia blumenaviensis</name>
    <dbReference type="NCBI Taxonomy" id="1796055"/>
    <lineage>
        <taxon>Eukaryota</taxon>
        <taxon>Fungi</taxon>
        <taxon>Dikarya</taxon>
        <taxon>Ascomycota</taxon>
        <taxon>Pezizomycotina</taxon>
        <taxon>Orbiliomycetes</taxon>
        <taxon>Orbiliales</taxon>
        <taxon>Orbiliaceae</taxon>
        <taxon>Orbilia</taxon>
    </lineage>
</organism>
<evidence type="ECO:0000313" key="6">
    <source>
        <dbReference type="Proteomes" id="UP001373714"/>
    </source>
</evidence>
<feature type="compositionally biased region" description="Low complexity" evidence="2">
    <location>
        <begin position="1512"/>
        <end position="1529"/>
    </location>
</feature>